<sequence length="81" mass="8943">MPMTSQPRMQELRVVEGLFLTCYLKPEIMKVAQTSTSKAAKRQAIAEAMRASFRIEGITISAEQARATLRKVEASLGKASE</sequence>
<name>A0ABP7PPJ5_9BACT</name>
<comment type="caution">
    <text evidence="1">The sequence shown here is derived from an EMBL/GenBank/DDBJ whole genome shotgun (WGS) entry which is preliminary data.</text>
</comment>
<reference evidence="2" key="1">
    <citation type="journal article" date="2019" name="Int. J. Syst. Evol. Microbiol.">
        <title>The Global Catalogue of Microorganisms (GCM) 10K type strain sequencing project: providing services to taxonomists for standard genome sequencing and annotation.</title>
        <authorList>
            <consortium name="The Broad Institute Genomics Platform"/>
            <consortium name="The Broad Institute Genome Sequencing Center for Infectious Disease"/>
            <person name="Wu L."/>
            <person name="Ma J."/>
        </authorList>
    </citation>
    <scope>NUCLEOTIDE SEQUENCE [LARGE SCALE GENOMIC DNA]</scope>
    <source>
        <strain evidence="2">JCM 17217</strain>
    </source>
</reference>
<proteinExistence type="predicted"/>
<dbReference type="EMBL" id="BAABDI010000006">
    <property type="protein sequence ID" value="GAA3968335.1"/>
    <property type="molecule type" value="Genomic_DNA"/>
</dbReference>
<evidence type="ECO:0000313" key="2">
    <source>
        <dbReference type="Proteomes" id="UP001501556"/>
    </source>
</evidence>
<organism evidence="1 2">
    <name type="scientific">Hymenobacter antarcticus</name>
    <dbReference type="NCBI Taxonomy" id="486270"/>
    <lineage>
        <taxon>Bacteria</taxon>
        <taxon>Pseudomonadati</taxon>
        <taxon>Bacteroidota</taxon>
        <taxon>Cytophagia</taxon>
        <taxon>Cytophagales</taxon>
        <taxon>Hymenobacteraceae</taxon>
        <taxon>Hymenobacter</taxon>
    </lineage>
</organism>
<dbReference type="Proteomes" id="UP001501556">
    <property type="component" value="Unassembled WGS sequence"/>
</dbReference>
<evidence type="ECO:0000313" key="1">
    <source>
        <dbReference type="EMBL" id="GAA3968335.1"/>
    </source>
</evidence>
<protein>
    <submittedName>
        <fullName evidence="1">Uncharacterized protein</fullName>
    </submittedName>
</protein>
<gene>
    <name evidence="1" type="ORF">GCM10022407_13050</name>
</gene>
<keyword evidence="2" id="KW-1185">Reference proteome</keyword>
<accession>A0ABP7PPJ5</accession>